<gene>
    <name evidence="1" type="primary">LOC112285173</name>
</gene>
<reference evidence="1 2" key="2">
    <citation type="journal article" date="2018" name="Plant J.">
        <title>The Physcomitrella patens chromosome-scale assembly reveals moss genome structure and evolution.</title>
        <authorList>
            <person name="Lang D."/>
            <person name="Ullrich K.K."/>
            <person name="Murat F."/>
            <person name="Fuchs J."/>
            <person name="Jenkins J."/>
            <person name="Haas F.B."/>
            <person name="Piednoel M."/>
            <person name="Gundlach H."/>
            <person name="Van Bel M."/>
            <person name="Meyberg R."/>
            <person name="Vives C."/>
            <person name="Morata J."/>
            <person name="Symeonidi A."/>
            <person name="Hiss M."/>
            <person name="Muchero W."/>
            <person name="Kamisugi Y."/>
            <person name="Saleh O."/>
            <person name="Blanc G."/>
            <person name="Decker E.L."/>
            <person name="van Gessel N."/>
            <person name="Grimwood J."/>
            <person name="Hayes R.D."/>
            <person name="Graham S.W."/>
            <person name="Gunter L.E."/>
            <person name="McDaniel S.F."/>
            <person name="Hoernstein S.N.W."/>
            <person name="Larsson A."/>
            <person name="Li F.W."/>
            <person name="Perroud P.F."/>
            <person name="Phillips J."/>
            <person name="Ranjan P."/>
            <person name="Rokshar D.S."/>
            <person name="Rothfels C.J."/>
            <person name="Schneider L."/>
            <person name="Shu S."/>
            <person name="Stevenson D.W."/>
            <person name="Thummler F."/>
            <person name="Tillich M."/>
            <person name="Villarreal Aguilar J.C."/>
            <person name="Widiez T."/>
            <person name="Wong G.K."/>
            <person name="Wymore A."/>
            <person name="Zhang Y."/>
            <person name="Zimmer A.D."/>
            <person name="Quatrano R.S."/>
            <person name="Mayer K.F.X."/>
            <person name="Goodstein D."/>
            <person name="Casacuberta J.M."/>
            <person name="Vandepoele K."/>
            <person name="Reski R."/>
            <person name="Cuming A.C."/>
            <person name="Tuskan G.A."/>
            <person name="Maumus F."/>
            <person name="Salse J."/>
            <person name="Schmutz J."/>
            <person name="Rensing S.A."/>
        </authorList>
    </citation>
    <scope>NUCLEOTIDE SEQUENCE [LARGE SCALE GENOMIC DNA]</scope>
    <source>
        <strain evidence="1 2">cv. Gransden 2004</strain>
    </source>
</reference>
<evidence type="ECO:0000313" key="1">
    <source>
        <dbReference type="EnsemblPlants" id="Pp3c7_7180V3.8"/>
    </source>
</evidence>
<dbReference type="GeneID" id="112285173"/>
<dbReference type="Proteomes" id="UP000006727">
    <property type="component" value="Chromosome 7"/>
</dbReference>
<accession>A0A7I4E9I2</accession>
<reference evidence="1" key="3">
    <citation type="submission" date="2020-12" db="UniProtKB">
        <authorList>
            <consortium name="EnsemblPlants"/>
        </authorList>
    </citation>
    <scope>IDENTIFICATION</scope>
</reference>
<dbReference type="InParanoid" id="A0A7I4E9I2"/>
<dbReference type="AlphaFoldDB" id="A0A7I4E9I2"/>
<dbReference type="EMBL" id="ABEU02000007">
    <property type="status" value="NOT_ANNOTATED_CDS"/>
    <property type="molecule type" value="Genomic_DNA"/>
</dbReference>
<keyword evidence="2" id="KW-1185">Reference proteome</keyword>
<sequence length="263" mass="29125">MEYSKISTQLSNRLYGVELTNSQDLDQTYYSADIFALSDAEPKESQTLETQRRLSFWKMAWEGRPSWMRTVYSGKEGYCFILPILLTGDSTVMESVVNVATSFPFVLIGLRVPRKDFSTTMYSNSLIGVGLASTLYHTSRGEVRKSTRWGDYAMIATSTLCMSSALKNDNKNSRALMLASIMMLPFQPLLVTAIHTSLAEATFARKVIENPKLRGAHALHTASTLVGGALFVADDIYPDTPYIHAAWHVAAAVGVMTINTLID</sequence>
<name>A0A7I4E9I2_PHYPA</name>
<dbReference type="RefSeq" id="XP_024381554.1">
    <property type="nucleotide sequence ID" value="XM_024525786.2"/>
</dbReference>
<reference evidence="1 2" key="1">
    <citation type="journal article" date="2008" name="Science">
        <title>The Physcomitrella genome reveals evolutionary insights into the conquest of land by plants.</title>
        <authorList>
            <person name="Rensing S."/>
            <person name="Lang D."/>
            <person name="Zimmer A."/>
            <person name="Terry A."/>
            <person name="Salamov A."/>
            <person name="Shapiro H."/>
            <person name="Nishiyama T."/>
            <person name="Perroud P.-F."/>
            <person name="Lindquist E."/>
            <person name="Kamisugi Y."/>
            <person name="Tanahashi T."/>
            <person name="Sakakibara K."/>
            <person name="Fujita T."/>
            <person name="Oishi K."/>
            <person name="Shin-I T."/>
            <person name="Kuroki Y."/>
            <person name="Toyoda A."/>
            <person name="Suzuki Y."/>
            <person name="Hashimoto A."/>
            <person name="Yamaguchi K."/>
            <person name="Sugano A."/>
            <person name="Kohara Y."/>
            <person name="Fujiyama A."/>
            <person name="Anterola A."/>
            <person name="Aoki S."/>
            <person name="Ashton N."/>
            <person name="Barbazuk W.B."/>
            <person name="Barker E."/>
            <person name="Bennetzen J."/>
            <person name="Bezanilla M."/>
            <person name="Blankenship R."/>
            <person name="Cho S.H."/>
            <person name="Dutcher S."/>
            <person name="Estelle M."/>
            <person name="Fawcett J.A."/>
            <person name="Gundlach H."/>
            <person name="Hanada K."/>
            <person name="Heyl A."/>
            <person name="Hicks K.A."/>
            <person name="Hugh J."/>
            <person name="Lohr M."/>
            <person name="Mayer K."/>
            <person name="Melkozernov A."/>
            <person name="Murata T."/>
            <person name="Nelson D."/>
            <person name="Pils B."/>
            <person name="Prigge M."/>
            <person name="Reiss B."/>
            <person name="Renner T."/>
            <person name="Rombauts S."/>
            <person name="Rushton P."/>
            <person name="Sanderfoot A."/>
            <person name="Schween G."/>
            <person name="Shiu S.-H."/>
            <person name="Stueber K."/>
            <person name="Theodoulou F.L."/>
            <person name="Tu H."/>
            <person name="Van de Peer Y."/>
            <person name="Verrier P.J."/>
            <person name="Waters E."/>
            <person name="Wood A."/>
            <person name="Yang L."/>
            <person name="Cove D."/>
            <person name="Cuming A."/>
            <person name="Hasebe M."/>
            <person name="Lucas S."/>
            <person name="Mishler D.B."/>
            <person name="Reski R."/>
            <person name="Grigoriev I."/>
            <person name="Quatrano R.S."/>
            <person name="Boore J.L."/>
        </authorList>
    </citation>
    <scope>NUCLEOTIDE SEQUENCE [LARGE SCALE GENOMIC DNA]</scope>
    <source>
        <strain evidence="1 2">cv. Gransden 2004</strain>
    </source>
</reference>
<dbReference type="PANTHER" id="PTHR35100:SF1">
    <property type="entry name" value="F15H11.13 PROTEIN"/>
    <property type="match status" value="1"/>
</dbReference>
<evidence type="ECO:0000313" key="2">
    <source>
        <dbReference type="Proteomes" id="UP000006727"/>
    </source>
</evidence>
<proteinExistence type="predicted"/>
<dbReference type="FunCoup" id="A0A7I4E9I2">
    <property type="interactions" value="480"/>
</dbReference>
<dbReference type="PANTHER" id="PTHR35100">
    <property type="entry name" value="FOLD PROTEIN"/>
    <property type="match status" value="1"/>
</dbReference>
<dbReference type="EnsemblPlants" id="Pp3c7_7180V3.8">
    <property type="protein sequence ID" value="Pp3c7_7180V3.8"/>
    <property type="gene ID" value="Pp3c7_7180"/>
</dbReference>
<organism evidence="1 2">
    <name type="scientific">Physcomitrium patens</name>
    <name type="common">Spreading-leaved earth moss</name>
    <name type="synonym">Physcomitrella patens</name>
    <dbReference type="NCBI Taxonomy" id="3218"/>
    <lineage>
        <taxon>Eukaryota</taxon>
        <taxon>Viridiplantae</taxon>
        <taxon>Streptophyta</taxon>
        <taxon>Embryophyta</taxon>
        <taxon>Bryophyta</taxon>
        <taxon>Bryophytina</taxon>
        <taxon>Bryopsida</taxon>
        <taxon>Funariidae</taxon>
        <taxon>Funariales</taxon>
        <taxon>Funariaceae</taxon>
        <taxon>Physcomitrium</taxon>
    </lineage>
</organism>
<protein>
    <submittedName>
        <fullName evidence="1">Uncharacterized protein</fullName>
    </submittedName>
</protein>
<dbReference type="Gramene" id="Pp3c7_7180V3.8">
    <property type="protein sequence ID" value="Pp3c7_7180V3.8"/>
    <property type="gene ID" value="Pp3c7_7180"/>
</dbReference>